<proteinExistence type="predicted"/>
<evidence type="ECO:0000256" key="1">
    <source>
        <dbReference type="SAM" id="MobiDB-lite"/>
    </source>
</evidence>
<gene>
    <name evidence="2" type="ORF">R3P38DRAFT_3261741</name>
</gene>
<accession>A0AAW0CJP7</accession>
<comment type="caution">
    <text evidence="2">The sequence shown here is derived from an EMBL/GenBank/DDBJ whole genome shotgun (WGS) entry which is preliminary data.</text>
</comment>
<protein>
    <submittedName>
        <fullName evidence="2">Uncharacterized protein</fullName>
    </submittedName>
</protein>
<organism evidence="2 3">
    <name type="scientific">Favolaschia claudopus</name>
    <dbReference type="NCBI Taxonomy" id="2862362"/>
    <lineage>
        <taxon>Eukaryota</taxon>
        <taxon>Fungi</taxon>
        <taxon>Dikarya</taxon>
        <taxon>Basidiomycota</taxon>
        <taxon>Agaricomycotina</taxon>
        <taxon>Agaricomycetes</taxon>
        <taxon>Agaricomycetidae</taxon>
        <taxon>Agaricales</taxon>
        <taxon>Marasmiineae</taxon>
        <taxon>Mycenaceae</taxon>
        <taxon>Favolaschia</taxon>
    </lineage>
</organism>
<keyword evidence="3" id="KW-1185">Reference proteome</keyword>
<sequence length="117" mass="12902">MTPSSPSTQAHEDRLLDAIEAEITRFARAEEQQQVGRARDAELEAEQAEWDAKVAEQATEEYLPDLHHDALKVAESSSSGPSPRGTKRAASDLGHQHNQENEGTRRLGNGDKSKKNK</sequence>
<feature type="region of interest" description="Disordered" evidence="1">
    <location>
        <begin position="31"/>
        <end position="117"/>
    </location>
</feature>
<dbReference type="AlphaFoldDB" id="A0AAW0CJP7"/>
<feature type="compositionally biased region" description="Basic and acidic residues" evidence="1">
    <location>
        <begin position="31"/>
        <end position="42"/>
    </location>
</feature>
<dbReference type="Proteomes" id="UP001362999">
    <property type="component" value="Unassembled WGS sequence"/>
</dbReference>
<feature type="compositionally biased region" description="Basic and acidic residues" evidence="1">
    <location>
        <begin position="94"/>
        <end position="117"/>
    </location>
</feature>
<evidence type="ECO:0000313" key="2">
    <source>
        <dbReference type="EMBL" id="KAK7039373.1"/>
    </source>
</evidence>
<reference evidence="2 3" key="1">
    <citation type="journal article" date="2024" name="J Genomics">
        <title>Draft genome sequencing and assembly of Favolaschia claudopus CIRM-BRFM 2984 isolated from oak limbs.</title>
        <authorList>
            <person name="Navarro D."/>
            <person name="Drula E."/>
            <person name="Chaduli D."/>
            <person name="Cazenave R."/>
            <person name="Ahrendt S."/>
            <person name="Wang J."/>
            <person name="Lipzen A."/>
            <person name="Daum C."/>
            <person name="Barry K."/>
            <person name="Grigoriev I.V."/>
            <person name="Favel A."/>
            <person name="Rosso M.N."/>
            <person name="Martin F."/>
        </authorList>
    </citation>
    <scope>NUCLEOTIDE SEQUENCE [LARGE SCALE GENOMIC DNA]</scope>
    <source>
        <strain evidence="2 3">CIRM-BRFM 2984</strain>
    </source>
</reference>
<evidence type="ECO:0000313" key="3">
    <source>
        <dbReference type="Proteomes" id="UP001362999"/>
    </source>
</evidence>
<name>A0AAW0CJP7_9AGAR</name>
<dbReference type="EMBL" id="JAWWNJ010000016">
    <property type="protein sequence ID" value="KAK7039373.1"/>
    <property type="molecule type" value="Genomic_DNA"/>
</dbReference>